<dbReference type="Proteomes" id="UP000199400">
    <property type="component" value="Unassembled WGS sequence"/>
</dbReference>
<dbReference type="EMBL" id="FOMX01000020">
    <property type="protein sequence ID" value="SFE83442.1"/>
    <property type="molecule type" value="Genomic_DNA"/>
</dbReference>
<evidence type="ECO:0000313" key="4">
    <source>
        <dbReference type="EMBL" id="SFE83442.1"/>
    </source>
</evidence>
<gene>
    <name evidence="4" type="ORF">SAMN02745121_05731</name>
</gene>
<dbReference type="STRING" id="54.SAMN02745121_05731"/>
<feature type="signal peptide" evidence="3">
    <location>
        <begin position="1"/>
        <end position="31"/>
    </location>
</feature>
<evidence type="ECO:0000313" key="5">
    <source>
        <dbReference type="Proteomes" id="UP000199400"/>
    </source>
</evidence>
<feature type="compositionally biased region" description="Low complexity" evidence="1">
    <location>
        <begin position="160"/>
        <end position="171"/>
    </location>
</feature>
<evidence type="ECO:0008006" key="6">
    <source>
        <dbReference type="Google" id="ProtNLM"/>
    </source>
</evidence>
<keyword evidence="2" id="KW-1133">Transmembrane helix</keyword>
<name>A0A1I2DS23_9BACT</name>
<feature type="region of interest" description="Disordered" evidence="1">
    <location>
        <begin position="138"/>
        <end position="175"/>
    </location>
</feature>
<dbReference type="RefSeq" id="WP_096327214.1">
    <property type="nucleotide sequence ID" value="NZ_FOMX01000020.1"/>
</dbReference>
<evidence type="ECO:0000256" key="3">
    <source>
        <dbReference type="SAM" id="SignalP"/>
    </source>
</evidence>
<proteinExistence type="predicted"/>
<protein>
    <recommendedName>
        <fullName evidence="6">Tetratricopeptide repeat-containing protein</fullName>
    </recommendedName>
</protein>
<feature type="compositionally biased region" description="Pro residues" evidence="1">
    <location>
        <begin position="150"/>
        <end position="159"/>
    </location>
</feature>
<organism evidence="4 5">
    <name type="scientific">Nannocystis exedens</name>
    <dbReference type="NCBI Taxonomy" id="54"/>
    <lineage>
        <taxon>Bacteria</taxon>
        <taxon>Pseudomonadati</taxon>
        <taxon>Myxococcota</taxon>
        <taxon>Polyangia</taxon>
        <taxon>Nannocystales</taxon>
        <taxon>Nannocystaceae</taxon>
        <taxon>Nannocystis</taxon>
    </lineage>
</organism>
<dbReference type="AlphaFoldDB" id="A0A1I2DS23"/>
<keyword evidence="2" id="KW-0472">Membrane</keyword>
<reference evidence="5" key="1">
    <citation type="submission" date="2016-10" db="EMBL/GenBank/DDBJ databases">
        <authorList>
            <person name="Varghese N."/>
            <person name="Submissions S."/>
        </authorList>
    </citation>
    <scope>NUCLEOTIDE SEQUENCE [LARGE SCALE GENOMIC DNA]</scope>
    <source>
        <strain evidence="5">ATCC 25963</strain>
    </source>
</reference>
<accession>A0A1I2DS23</accession>
<feature type="transmembrane region" description="Helical" evidence="2">
    <location>
        <begin position="239"/>
        <end position="261"/>
    </location>
</feature>
<sequence>MVRGRVRGRSGRLFAWPLCASLSLGPVVATAAPAPADDLVAFDRGFREGQERFNRGEYLAAARTWSAAVERLRESSDNKDNRAAVYSYIADGDRKSVQNGAGIDIVREGLAVLDGYAAQFTAAYPGEPLPAQVAETRDQFRAASDAAVAPAPPQDPPSPSSGSSDPVDAPAPAKPWRGLTIGGGVSLGLGLASLGLFAGGFVRAREAERQYDDPANACPPSDPTGECAEIDRRGRSSSAMATVGVILAPALLAAGAAMLGIGLRRRAAERWAVTPTFGPRSAGLSWVLRF</sequence>
<keyword evidence="5" id="KW-1185">Reference proteome</keyword>
<keyword evidence="2" id="KW-0812">Transmembrane</keyword>
<feature type="chain" id="PRO_5011761640" description="Tetratricopeptide repeat-containing protein" evidence="3">
    <location>
        <begin position="32"/>
        <end position="290"/>
    </location>
</feature>
<evidence type="ECO:0000256" key="1">
    <source>
        <dbReference type="SAM" id="MobiDB-lite"/>
    </source>
</evidence>
<keyword evidence="3" id="KW-0732">Signal</keyword>
<evidence type="ECO:0000256" key="2">
    <source>
        <dbReference type="SAM" id="Phobius"/>
    </source>
</evidence>